<organism evidence="4">
    <name type="scientific">Gracilinema caldarium</name>
    <dbReference type="NCBI Taxonomy" id="215591"/>
    <lineage>
        <taxon>Bacteria</taxon>
        <taxon>Pseudomonadati</taxon>
        <taxon>Spirochaetota</taxon>
        <taxon>Spirochaetia</taxon>
        <taxon>Spirochaetales</taxon>
        <taxon>Breznakiellaceae</taxon>
        <taxon>Gracilinema</taxon>
    </lineage>
</organism>
<dbReference type="GO" id="GO:0071281">
    <property type="term" value="P:cellular response to iron ion"/>
    <property type="evidence" value="ECO:0007669"/>
    <property type="project" value="TreeGrafter"/>
</dbReference>
<dbReference type="InterPro" id="IPR054828">
    <property type="entry name" value="Vit_B12_bind_prot"/>
</dbReference>
<dbReference type="InterPro" id="IPR002491">
    <property type="entry name" value="ABC_transptr_periplasmic_BD"/>
</dbReference>
<sequence length="293" mass="31324">MKKLLASLLSVGMAFAISMSVFAQQSITDASGRIVSLQKTASRVVSLTPAVTETLFAVGAGDQVVGVTEFCNYPAAALSKTKVGGFSGATISVEQIVALKPDLVILSASMHAKLIPLLDQVNIVSFAVEPASFADVYRDIQNLGKLTGHEKEAAAVVTNMKNRIAAVQKLPAPKSSPRVFWELWDDPLMTAGGPTFITEAIALAGGTNVFADLKEQWPQVSFEELLIRKPDWILSGTDHGDRMKLEDILKRPGWATIPAVKNGKVAVIDSDIVYRGGPRLADAVEALAKILKK</sequence>
<evidence type="ECO:0000256" key="1">
    <source>
        <dbReference type="ARBA" id="ARBA00022729"/>
    </source>
</evidence>
<dbReference type="CDD" id="cd01144">
    <property type="entry name" value="BtuF"/>
    <property type="match status" value="1"/>
</dbReference>
<feature type="domain" description="Fe/B12 periplasmic-binding" evidence="3">
    <location>
        <begin position="43"/>
        <end position="293"/>
    </location>
</feature>
<evidence type="ECO:0000256" key="2">
    <source>
        <dbReference type="SAM" id="SignalP"/>
    </source>
</evidence>
<accession>A0A7C3EEM8</accession>
<protein>
    <submittedName>
        <fullName evidence="4">Cobalamin-binding protein</fullName>
    </submittedName>
</protein>
<name>A0A7C3EEM8_9SPIR</name>
<dbReference type="SUPFAM" id="SSF53807">
    <property type="entry name" value="Helical backbone' metal receptor"/>
    <property type="match status" value="1"/>
</dbReference>
<feature type="chain" id="PRO_5028263711" evidence="2">
    <location>
        <begin position="24"/>
        <end position="293"/>
    </location>
</feature>
<comment type="caution">
    <text evidence="4">The sequence shown here is derived from an EMBL/GenBank/DDBJ whole genome shotgun (WGS) entry which is preliminary data.</text>
</comment>
<reference evidence="4" key="1">
    <citation type="journal article" date="2020" name="mSystems">
        <title>Genome- and Community-Level Interaction Insights into Carbon Utilization and Element Cycling Functions of Hydrothermarchaeota in Hydrothermal Sediment.</title>
        <authorList>
            <person name="Zhou Z."/>
            <person name="Liu Y."/>
            <person name="Xu W."/>
            <person name="Pan J."/>
            <person name="Luo Z.H."/>
            <person name="Li M."/>
        </authorList>
    </citation>
    <scope>NUCLEOTIDE SEQUENCE [LARGE SCALE GENOMIC DNA]</scope>
    <source>
        <strain evidence="4">SpSt-503</strain>
    </source>
</reference>
<dbReference type="Gene3D" id="3.40.50.1980">
    <property type="entry name" value="Nitrogenase molybdenum iron protein domain"/>
    <property type="match status" value="2"/>
</dbReference>
<dbReference type="InterPro" id="IPR050902">
    <property type="entry name" value="ABC_Transporter_SBP"/>
</dbReference>
<dbReference type="NCBIfam" id="NF038402">
    <property type="entry name" value="TroA_like"/>
    <property type="match status" value="1"/>
</dbReference>
<dbReference type="PANTHER" id="PTHR30535:SF34">
    <property type="entry name" value="MOLYBDATE-BINDING PROTEIN MOLA"/>
    <property type="match status" value="1"/>
</dbReference>
<evidence type="ECO:0000313" key="4">
    <source>
        <dbReference type="EMBL" id="HFH30334.1"/>
    </source>
</evidence>
<dbReference type="Pfam" id="PF01497">
    <property type="entry name" value="Peripla_BP_2"/>
    <property type="match status" value="1"/>
</dbReference>
<proteinExistence type="predicted"/>
<dbReference type="EMBL" id="DSVL01000387">
    <property type="protein sequence ID" value="HFH30334.1"/>
    <property type="molecule type" value="Genomic_DNA"/>
</dbReference>
<dbReference type="PANTHER" id="PTHR30535">
    <property type="entry name" value="VITAMIN B12-BINDING PROTEIN"/>
    <property type="match status" value="1"/>
</dbReference>
<dbReference type="AlphaFoldDB" id="A0A7C3EEM8"/>
<feature type="signal peptide" evidence="2">
    <location>
        <begin position="1"/>
        <end position="23"/>
    </location>
</feature>
<dbReference type="PROSITE" id="PS50983">
    <property type="entry name" value="FE_B12_PBP"/>
    <property type="match status" value="1"/>
</dbReference>
<evidence type="ECO:0000259" key="3">
    <source>
        <dbReference type="PROSITE" id="PS50983"/>
    </source>
</evidence>
<keyword evidence="1 2" id="KW-0732">Signal</keyword>
<gene>
    <name evidence="4" type="ORF">ENS59_12645</name>
</gene>